<dbReference type="PANTHER" id="PTHR11571">
    <property type="entry name" value="GLUTATHIONE S-TRANSFERASE"/>
    <property type="match status" value="1"/>
</dbReference>
<dbReference type="SFLD" id="SFLDS00019">
    <property type="entry name" value="Glutathione_Transferase_(cytos"/>
    <property type="match status" value="1"/>
</dbReference>
<dbReference type="InterPro" id="IPR050213">
    <property type="entry name" value="GST_superfamily"/>
</dbReference>
<evidence type="ECO:0008006" key="5">
    <source>
        <dbReference type="Google" id="ProtNLM"/>
    </source>
</evidence>
<reference evidence="3" key="1">
    <citation type="submission" date="2023-03" db="EMBL/GenBank/DDBJ databases">
        <title>Massive genome expansion in bonnet fungi (Mycena s.s.) driven by repeated elements and novel gene families across ecological guilds.</title>
        <authorList>
            <consortium name="Lawrence Berkeley National Laboratory"/>
            <person name="Harder C.B."/>
            <person name="Miyauchi S."/>
            <person name="Viragh M."/>
            <person name="Kuo A."/>
            <person name="Thoen E."/>
            <person name="Andreopoulos B."/>
            <person name="Lu D."/>
            <person name="Skrede I."/>
            <person name="Drula E."/>
            <person name="Henrissat B."/>
            <person name="Morin E."/>
            <person name="Kohler A."/>
            <person name="Barry K."/>
            <person name="LaButti K."/>
            <person name="Morin E."/>
            <person name="Salamov A."/>
            <person name="Lipzen A."/>
            <person name="Mereny Z."/>
            <person name="Hegedus B."/>
            <person name="Baldrian P."/>
            <person name="Stursova M."/>
            <person name="Weitz H."/>
            <person name="Taylor A."/>
            <person name="Grigoriev I.V."/>
            <person name="Nagy L.G."/>
            <person name="Martin F."/>
            <person name="Kauserud H."/>
        </authorList>
    </citation>
    <scope>NUCLEOTIDE SEQUENCE</scope>
    <source>
        <strain evidence="3">CBHHK067</strain>
    </source>
</reference>
<dbReference type="Proteomes" id="UP001221757">
    <property type="component" value="Unassembled WGS sequence"/>
</dbReference>
<dbReference type="InterPro" id="IPR036282">
    <property type="entry name" value="Glutathione-S-Trfase_C_sf"/>
</dbReference>
<dbReference type="InterPro" id="IPR040079">
    <property type="entry name" value="Glutathione_S-Trfase"/>
</dbReference>
<dbReference type="PROSITE" id="PS50404">
    <property type="entry name" value="GST_NTER"/>
    <property type="match status" value="1"/>
</dbReference>
<dbReference type="InterPro" id="IPR010987">
    <property type="entry name" value="Glutathione-S-Trfase_C-like"/>
</dbReference>
<dbReference type="SUPFAM" id="SSF47616">
    <property type="entry name" value="GST C-terminal domain-like"/>
    <property type="match status" value="1"/>
</dbReference>
<sequence length="223" mass="25111">MSATYELLYFRPPVWSKVDVILLELEFIDAKYEYINGGDDWAALKKEQKFGQLPQLAVKNPNGTVQHIWESLSIELYLGEKHGLLPTDPFEKATSISILSALRAIQDIPRVPPALAPEIRATMHETFIAETVPAAFKWHEAILEKSGGPYYAGEAVTLPDLTLLALYLRYRDIYGETNPVNANKFPKLMRLIETLLAGKLGEFVRERRDPGFILLPTLPSAQC</sequence>
<evidence type="ECO:0000313" key="3">
    <source>
        <dbReference type="EMBL" id="KAJ7708133.1"/>
    </source>
</evidence>
<dbReference type="SUPFAM" id="SSF52833">
    <property type="entry name" value="Thioredoxin-like"/>
    <property type="match status" value="1"/>
</dbReference>
<evidence type="ECO:0000313" key="4">
    <source>
        <dbReference type="Proteomes" id="UP001221757"/>
    </source>
</evidence>
<dbReference type="PROSITE" id="PS50405">
    <property type="entry name" value="GST_CTER"/>
    <property type="match status" value="1"/>
</dbReference>
<dbReference type="GO" id="GO:0004364">
    <property type="term" value="F:glutathione transferase activity"/>
    <property type="evidence" value="ECO:0007669"/>
    <property type="project" value="TreeGrafter"/>
</dbReference>
<feature type="domain" description="GST C-terminal" evidence="2">
    <location>
        <begin position="88"/>
        <end position="212"/>
    </location>
</feature>
<dbReference type="InterPro" id="IPR036249">
    <property type="entry name" value="Thioredoxin-like_sf"/>
</dbReference>
<proteinExistence type="predicted"/>
<keyword evidence="4" id="KW-1185">Reference proteome</keyword>
<dbReference type="GO" id="GO:0006749">
    <property type="term" value="P:glutathione metabolic process"/>
    <property type="evidence" value="ECO:0007669"/>
    <property type="project" value="TreeGrafter"/>
</dbReference>
<dbReference type="Gene3D" id="1.20.1050.10">
    <property type="match status" value="1"/>
</dbReference>
<dbReference type="Pfam" id="PF14497">
    <property type="entry name" value="GST_C_3"/>
    <property type="match status" value="1"/>
</dbReference>
<dbReference type="Gene3D" id="3.40.30.10">
    <property type="entry name" value="Glutaredoxin"/>
    <property type="match status" value="1"/>
</dbReference>
<evidence type="ECO:0000259" key="2">
    <source>
        <dbReference type="PROSITE" id="PS50405"/>
    </source>
</evidence>
<protein>
    <recommendedName>
        <fullName evidence="5">Glutathione S-transferase</fullName>
    </recommendedName>
</protein>
<dbReference type="InterPro" id="IPR004046">
    <property type="entry name" value="GST_C"/>
</dbReference>
<organism evidence="3 4">
    <name type="scientific">Mycena rosella</name>
    <name type="common">Pink bonnet</name>
    <name type="synonym">Agaricus rosellus</name>
    <dbReference type="NCBI Taxonomy" id="1033263"/>
    <lineage>
        <taxon>Eukaryota</taxon>
        <taxon>Fungi</taxon>
        <taxon>Dikarya</taxon>
        <taxon>Basidiomycota</taxon>
        <taxon>Agaricomycotina</taxon>
        <taxon>Agaricomycetes</taxon>
        <taxon>Agaricomycetidae</taxon>
        <taxon>Agaricales</taxon>
        <taxon>Marasmiineae</taxon>
        <taxon>Mycenaceae</taxon>
        <taxon>Mycena</taxon>
    </lineage>
</organism>
<dbReference type="EMBL" id="JARKIE010000004">
    <property type="protein sequence ID" value="KAJ7708133.1"/>
    <property type="molecule type" value="Genomic_DNA"/>
</dbReference>
<evidence type="ECO:0000259" key="1">
    <source>
        <dbReference type="PROSITE" id="PS50404"/>
    </source>
</evidence>
<gene>
    <name evidence="3" type="ORF">B0H17DRAFT_1031792</name>
</gene>
<dbReference type="AlphaFoldDB" id="A0AAD7GZ60"/>
<dbReference type="InterPro" id="IPR004045">
    <property type="entry name" value="Glutathione_S-Trfase_N"/>
</dbReference>
<comment type="caution">
    <text evidence="3">The sequence shown here is derived from an EMBL/GenBank/DDBJ whole genome shotgun (WGS) entry which is preliminary data.</text>
</comment>
<name>A0AAD7GZ60_MYCRO</name>
<feature type="domain" description="GST N-terminal" evidence="1">
    <location>
        <begin position="3"/>
        <end position="86"/>
    </location>
</feature>
<accession>A0AAD7GZ60</accession>